<dbReference type="GO" id="GO:0004040">
    <property type="term" value="F:amidase activity"/>
    <property type="evidence" value="ECO:0007669"/>
    <property type="project" value="UniProtKB-EC"/>
</dbReference>
<keyword evidence="3" id="KW-0378">Hydrolase</keyword>
<comment type="similarity">
    <text evidence="1">Belongs to the amidase family.</text>
</comment>
<gene>
    <name evidence="3" type="primary">amiD</name>
    <name evidence="3" type="ORF">PEP31012_01813</name>
</gene>
<feature type="domain" description="Amidase" evidence="2">
    <location>
        <begin position="2"/>
        <end position="391"/>
    </location>
</feature>
<evidence type="ECO:0000313" key="4">
    <source>
        <dbReference type="Proteomes" id="UP000400981"/>
    </source>
</evidence>
<evidence type="ECO:0000313" key="3">
    <source>
        <dbReference type="EMBL" id="VVD95190.1"/>
    </source>
</evidence>
<proteinExistence type="inferred from homology"/>
<dbReference type="InterPro" id="IPR036928">
    <property type="entry name" value="AS_sf"/>
</dbReference>
<dbReference type="Gene3D" id="3.90.1300.10">
    <property type="entry name" value="Amidase signature (AS) domain"/>
    <property type="match status" value="1"/>
</dbReference>
<evidence type="ECO:0000259" key="2">
    <source>
        <dbReference type="Pfam" id="PF01425"/>
    </source>
</evidence>
<evidence type="ECO:0000256" key="1">
    <source>
        <dbReference type="ARBA" id="ARBA00009199"/>
    </source>
</evidence>
<keyword evidence="4" id="KW-1185">Reference proteome</keyword>
<reference evidence="3 4" key="1">
    <citation type="submission" date="2019-08" db="EMBL/GenBank/DDBJ databases">
        <authorList>
            <person name="Peeters C."/>
        </authorList>
    </citation>
    <scope>NUCLEOTIDE SEQUENCE [LARGE SCALE GENOMIC DNA]</scope>
    <source>
        <strain evidence="3 4">LMG 31012</strain>
    </source>
</reference>
<dbReference type="EC" id="3.5.1.4" evidence="3"/>
<dbReference type="PANTHER" id="PTHR11895">
    <property type="entry name" value="TRANSAMIDASE"/>
    <property type="match status" value="1"/>
</dbReference>
<organism evidence="3 4">
    <name type="scientific">Pandoraea eparura</name>
    <dbReference type="NCBI Taxonomy" id="2508291"/>
    <lineage>
        <taxon>Bacteria</taxon>
        <taxon>Pseudomonadati</taxon>
        <taxon>Pseudomonadota</taxon>
        <taxon>Betaproteobacteria</taxon>
        <taxon>Burkholderiales</taxon>
        <taxon>Burkholderiaceae</taxon>
        <taxon>Pandoraea</taxon>
    </lineage>
</organism>
<dbReference type="Proteomes" id="UP000400981">
    <property type="component" value="Unassembled WGS sequence"/>
</dbReference>
<name>A0A5E4U557_9BURK</name>
<sequence length="413" mass="44034">MASAERIDQAIAAGEPCGALAGIPYTLKDIIDTAGVRTTGQSRSLESRVPEVDAAVTTRLKNSDAVMLGKAVTWEFAHGGPSWDILGAPCRNPWRLSHDPSGSSSGSAAGVAAGFCLASIGSDTGGSIRGPSAHCGVTGLKPTFGRVSRRGVMSNSFSHDHIGPIAWSAADVAEVLQSIAGHDPADPHSSIAPVGDYISGLNRDISGAMIGVPYHWFDDEVPASMELRAAFDDAMKVFQALGAKVVPIELPRLRLFEDSKKLIAAVELFAAHSDLIRQMPEKLGEVFRVRVMGGALASSEAYVRAHRLRRELNKAVTSVLERVDVVMLPTCEPAGRLQPPIAEDLLSGVGYLTAFCSTGHPALAARMGFTSSGLPLSIQIAGRYFDEATVLNFAHRYEMQTDWRLYRPGFLPD</sequence>
<dbReference type="InterPro" id="IPR023631">
    <property type="entry name" value="Amidase_dom"/>
</dbReference>
<dbReference type="PANTHER" id="PTHR11895:SF7">
    <property type="entry name" value="GLUTAMYL-TRNA(GLN) AMIDOTRANSFERASE SUBUNIT A, MITOCHONDRIAL"/>
    <property type="match status" value="1"/>
</dbReference>
<dbReference type="SUPFAM" id="SSF75304">
    <property type="entry name" value="Amidase signature (AS) enzymes"/>
    <property type="match status" value="1"/>
</dbReference>
<dbReference type="AlphaFoldDB" id="A0A5E4U557"/>
<dbReference type="EMBL" id="CABPSH010000003">
    <property type="protein sequence ID" value="VVD95190.1"/>
    <property type="molecule type" value="Genomic_DNA"/>
</dbReference>
<dbReference type="Pfam" id="PF01425">
    <property type="entry name" value="Amidase"/>
    <property type="match status" value="1"/>
</dbReference>
<dbReference type="InterPro" id="IPR000120">
    <property type="entry name" value="Amidase"/>
</dbReference>
<protein>
    <submittedName>
        <fullName evidence="3">Amidase AmiD</fullName>
        <ecNumber evidence="3">3.5.1.4</ecNumber>
    </submittedName>
</protein>
<accession>A0A5E4U557</accession>